<evidence type="ECO:0000313" key="3">
    <source>
        <dbReference type="Proteomes" id="UP000650477"/>
    </source>
</evidence>
<name>A0A8I0Q2D6_MORMO</name>
<evidence type="ECO:0000256" key="1">
    <source>
        <dbReference type="SAM" id="MobiDB-lite"/>
    </source>
</evidence>
<feature type="compositionally biased region" description="Basic residues" evidence="1">
    <location>
        <begin position="53"/>
        <end position="72"/>
    </location>
</feature>
<feature type="region of interest" description="Disordered" evidence="1">
    <location>
        <begin position="50"/>
        <end position="72"/>
    </location>
</feature>
<sequence>MTAVLQVSFQEQTNGLIKVRADIQTQSEPPSPDEMRAALDLASALESLLHSCQHPKKAKHLNRSSKRYRKTQ</sequence>
<protein>
    <submittedName>
        <fullName evidence="2">Uncharacterized protein</fullName>
    </submittedName>
</protein>
<comment type="caution">
    <text evidence="2">The sequence shown here is derived from an EMBL/GenBank/DDBJ whole genome shotgun (WGS) entry which is preliminary data.</text>
</comment>
<proteinExistence type="predicted"/>
<dbReference type="AlphaFoldDB" id="A0A8I0Q2D6"/>
<evidence type="ECO:0000313" key="2">
    <source>
        <dbReference type="EMBL" id="MBE8611498.1"/>
    </source>
</evidence>
<dbReference type="Proteomes" id="UP000650477">
    <property type="component" value="Unassembled WGS sequence"/>
</dbReference>
<gene>
    <name evidence="2" type="ORF">CYG68_03595</name>
</gene>
<organism evidence="2 3">
    <name type="scientific">Morganella morganii</name>
    <name type="common">Proteus morganii</name>
    <dbReference type="NCBI Taxonomy" id="582"/>
    <lineage>
        <taxon>Bacteria</taxon>
        <taxon>Pseudomonadati</taxon>
        <taxon>Pseudomonadota</taxon>
        <taxon>Gammaproteobacteria</taxon>
        <taxon>Enterobacterales</taxon>
        <taxon>Morganellaceae</taxon>
        <taxon>Morganella</taxon>
    </lineage>
</organism>
<dbReference type="EMBL" id="PKLF01000003">
    <property type="protein sequence ID" value="MBE8611498.1"/>
    <property type="molecule type" value="Genomic_DNA"/>
</dbReference>
<dbReference type="RefSeq" id="WP_193829459.1">
    <property type="nucleotide sequence ID" value="NZ_PKLF01000003.1"/>
</dbReference>
<accession>A0A8I0Q2D6</accession>
<reference evidence="2" key="1">
    <citation type="submission" date="2017-12" db="EMBL/GenBank/DDBJ databases">
        <title>Genome sequencing and analysis.</title>
        <authorList>
            <person name="Huang Y.-T."/>
        </authorList>
    </citation>
    <scope>NUCLEOTIDE SEQUENCE</scope>
    <source>
        <strain evidence="2">VGH116</strain>
    </source>
</reference>